<feature type="domain" description="Fructose-1-6-bisphosphatase class I N-terminal" evidence="21">
    <location>
        <begin position="587"/>
        <end position="776"/>
    </location>
</feature>
<comment type="similarity">
    <text evidence="5">Belongs to the glycosyl hydrolase 76 family.</text>
</comment>
<keyword evidence="15 18" id="KW-0119">Carbohydrate metabolism</keyword>
<feature type="compositionally biased region" description="Polar residues" evidence="19">
    <location>
        <begin position="560"/>
        <end position="573"/>
    </location>
</feature>
<dbReference type="Gene3D" id="3.30.540.10">
    <property type="entry name" value="Fructose-1,6-Bisphosphatase, subunit A, domain 1"/>
    <property type="match status" value="1"/>
</dbReference>
<keyword evidence="10 20" id="KW-0732">Signal</keyword>
<dbReference type="InterPro" id="IPR044015">
    <property type="entry name" value="FBPase_C_dom"/>
</dbReference>
<dbReference type="PRINTS" id="PR00115">
    <property type="entry name" value="F16BPHPHTASE"/>
</dbReference>
<gene>
    <name evidence="23" type="ORF">D6D20_06247</name>
</gene>
<keyword evidence="14" id="KW-0325">Glycoprotein</keyword>
<evidence type="ECO:0000256" key="7">
    <source>
        <dbReference type="ARBA" id="ARBA00012350"/>
    </source>
</evidence>
<dbReference type="GO" id="GO:0009272">
    <property type="term" value="P:fungal-type cell wall biogenesis"/>
    <property type="evidence" value="ECO:0007669"/>
    <property type="project" value="TreeGrafter"/>
</dbReference>
<dbReference type="FunFam" id="3.40.190.80:FF:000001">
    <property type="entry name" value="Fructose-1,6-bisphosphatase class 1"/>
    <property type="match status" value="1"/>
</dbReference>
<reference evidence="23 24" key="1">
    <citation type="submission" date="2018-10" db="EMBL/GenBank/DDBJ databases">
        <title>Fifty Aureobasidium pullulans genomes reveal a recombining polyextremotolerant generalist.</title>
        <authorList>
            <person name="Gostincar C."/>
            <person name="Turk M."/>
            <person name="Zajc J."/>
            <person name="Gunde-Cimerman N."/>
        </authorList>
    </citation>
    <scope>NUCLEOTIDE SEQUENCE [LARGE SCALE GENOMIC DNA]</scope>
    <source>
        <strain evidence="23 24">EXF-10751</strain>
    </source>
</reference>
<feature type="domain" description="Fructose-1-6-bisphosphatase class 1 C-terminal" evidence="22">
    <location>
        <begin position="780"/>
        <end position="911"/>
    </location>
</feature>
<sequence length="916" mass="100014">MRLTQSVAAVAACAQLGYALDLDVTSSDSIRTAASTLAHGLMNYYQNNKTDTPKESIGTLPWPLYWWEAGAVWGGLIDYWAYTNDTSFNDVVMQAMMAQTGTDNNFLPEAYYSSMGNDDQAFWTFSALSALEYGFPDPPEGSPSWQTLAVNAFDSMAPRWDTATCGGGLRWQVFSTNNGWTYKNSVSNGGFFQMAARLARFTGNSTYYDWAERIWDWTTATGLIDESYRIYDGASTTDNCQEVQQLQWTYNPGIFIYGTAMLYNYTNGSSVWETRLTGLIEQVDQTFFQAEDNATNVMVEAACEPYGTCNNDQFSFKAYLARFLAKAMVVAPYTRTAILPLLTTSAQGAAKSCSGPSDGVTCGQKWYTEFDGNYGIGQELSALEVTQALLIDEAPGLMDHNDVKIKPATTSSTLKPTVSIGPASVSGITSTSATATGAATSMTTAAPSSTSTGGSVQSGVPHMNVLIGEQRRLNRHLAILRVSKAGLHPKLIWKSKSVENATEVSMGRAIGIVSVECELASYDAGKAGGSTEKYTFPRHVRLPLINRVFDPFLATPQPSPNTRFKMSSNNESHTGPGGSEAINTEIITLTRFLTEEQTKHKEATGDFTLLCHSLQFAFKSIAYYIRRASLINLSGLAGSANSTGDDQKKLDVIGNDIFISAMRSSGRVRILVSEEEDEPIVFDEHPNARYAVACDPIDGSSNLDAGVSVGTIFGIYKLAEGAKGTKEDLLRPGTDMVAAGFTMYGASAQLVMTMKDGPVNGFTMDSALGEFILTHPNMKMPRKRGIYSVNEGNSLWWEDPVKEWCASMKQPEKEGGKPYSARYIGSMVADAYRTLLYGGIFAYPSDKKSPKGKLRILYECAPMAMVFEQAGGQAVNSKMDRMIEIVPESIHDKSGIFMGSYDEVQKVIDIHNKYKK</sequence>
<feature type="region of interest" description="Disordered" evidence="19">
    <location>
        <begin position="557"/>
        <end position="580"/>
    </location>
</feature>
<organism evidence="23 24">
    <name type="scientific">Aureobasidium pullulans</name>
    <name type="common">Black yeast</name>
    <name type="synonym">Pullularia pullulans</name>
    <dbReference type="NCBI Taxonomy" id="5580"/>
    <lineage>
        <taxon>Eukaryota</taxon>
        <taxon>Fungi</taxon>
        <taxon>Dikarya</taxon>
        <taxon>Ascomycota</taxon>
        <taxon>Pezizomycotina</taxon>
        <taxon>Dothideomycetes</taxon>
        <taxon>Dothideomycetidae</taxon>
        <taxon>Dothideales</taxon>
        <taxon>Saccotheciaceae</taxon>
        <taxon>Aureobasidium</taxon>
    </lineage>
</organism>
<dbReference type="Gene3D" id="1.50.10.20">
    <property type="match status" value="1"/>
</dbReference>
<name>A0A4V6TA39_AURPU</name>
<evidence type="ECO:0000256" key="11">
    <source>
        <dbReference type="ARBA" id="ARBA00022801"/>
    </source>
</evidence>
<dbReference type="InterPro" id="IPR008928">
    <property type="entry name" value="6-hairpin_glycosidase_sf"/>
</dbReference>
<dbReference type="InterPro" id="IPR020548">
    <property type="entry name" value="Fructose_bisphosphatase_AS"/>
</dbReference>
<evidence type="ECO:0000256" key="15">
    <source>
        <dbReference type="ARBA" id="ARBA00023277"/>
    </source>
</evidence>
<comment type="similarity">
    <text evidence="6 18">Belongs to the FBPase class 1 family.</text>
</comment>
<dbReference type="NCBIfam" id="NF006778">
    <property type="entry name" value="PRK09293.1-1"/>
    <property type="match status" value="1"/>
</dbReference>
<evidence type="ECO:0000256" key="5">
    <source>
        <dbReference type="ARBA" id="ARBA00009699"/>
    </source>
</evidence>
<dbReference type="SUPFAM" id="SSF56655">
    <property type="entry name" value="Carbohydrate phosphatase"/>
    <property type="match status" value="1"/>
</dbReference>
<dbReference type="GO" id="GO:0012505">
    <property type="term" value="C:endomembrane system"/>
    <property type="evidence" value="ECO:0007669"/>
    <property type="project" value="UniProtKB-SubCell"/>
</dbReference>
<evidence type="ECO:0000256" key="16">
    <source>
        <dbReference type="ARBA" id="ARBA00023295"/>
    </source>
</evidence>
<dbReference type="FunFam" id="3.30.540.10:FF:000009">
    <property type="entry name" value="Fructose-1,6-bisphosphatase"/>
    <property type="match status" value="1"/>
</dbReference>
<evidence type="ECO:0000256" key="13">
    <source>
        <dbReference type="ARBA" id="ARBA00023136"/>
    </source>
</evidence>
<keyword evidence="9" id="KW-0479">Metal-binding</keyword>
<evidence type="ECO:0000256" key="10">
    <source>
        <dbReference type="ARBA" id="ARBA00022729"/>
    </source>
</evidence>
<dbReference type="EC" id="3.1.3.11" evidence="8"/>
<comment type="catalytic activity">
    <reaction evidence="1">
        <text>beta-D-fructose 1,6-bisphosphate + H2O = beta-D-fructose 6-phosphate + phosphate</text>
        <dbReference type="Rhea" id="RHEA:11064"/>
        <dbReference type="ChEBI" id="CHEBI:15377"/>
        <dbReference type="ChEBI" id="CHEBI:32966"/>
        <dbReference type="ChEBI" id="CHEBI:43474"/>
        <dbReference type="ChEBI" id="CHEBI:57634"/>
        <dbReference type="EC" id="3.1.3.11"/>
    </reaction>
</comment>
<dbReference type="InterPro" id="IPR000146">
    <property type="entry name" value="FBPase_class-1"/>
</dbReference>
<dbReference type="PROSITE" id="PS00124">
    <property type="entry name" value="FBPASE"/>
    <property type="match status" value="1"/>
</dbReference>
<evidence type="ECO:0000256" key="14">
    <source>
        <dbReference type="ARBA" id="ARBA00023180"/>
    </source>
</evidence>
<dbReference type="FunFam" id="1.50.10.20:FF:000006">
    <property type="entry name" value="Mannan endo-1,6-alpha-mannosidase"/>
    <property type="match status" value="1"/>
</dbReference>
<comment type="catalytic activity">
    <reaction evidence="2">
        <text>Random hydrolysis of (1-&gt;6)-alpha-D-mannosidic linkages in unbranched (1-&gt;6)-mannans.</text>
        <dbReference type="EC" id="3.2.1.101"/>
    </reaction>
</comment>
<dbReference type="Gene3D" id="3.40.190.80">
    <property type="match status" value="1"/>
</dbReference>
<evidence type="ECO:0000256" key="1">
    <source>
        <dbReference type="ARBA" id="ARBA00001273"/>
    </source>
</evidence>
<evidence type="ECO:0000256" key="6">
    <source>
        <dbReference type="ARBA" id="ARBA00010941"/>
    </source>
</evidence>
<dbReference type="Proteomes" id="UP000310421">
    <property type="component" value="Unassembled WGS sequence"/>
</dbReference>
<dbReference type="InterPro" id="IPR005198">
    <property type="entry name" value="Glyco_hydro_76"/>
</dbReference>
<dbReference type="PANTHER" id="PTHR12145">
    <property type="entry name" value="MANNAN ENDO-1,6-ALPHA-MANNOSIDASE DCW1"/>
    <property type="match status" value="1"/>
</dbReference>
<keyword evidence="12" id="KW-0460">Magnesium</keyword>
<evidence type="ECO:0000256" key="20">
    <source>
        <dbReference type="SAM" id="SignalP"/>
    </source>
</evidence>
<dbReference type="Pfam" id="PF00316">
    <property type="entry name" value="FBPase"/>
    <property type="match status" value="1"/>
</dbReference>
<evidence type="ECO:0000313" key="24">
    <source>
        <dbReference type="Proteomes" id="UP000310421"/>
    </source>
</evidence>
<dbReference type="Pfam" id="PF18913">
    <property type="entry name" value="FBPase_C"/>
    <property type="match status" value="1"/>
</dbReference>
<dbReference type="CDD" id="cd00354">
    <property type="entry name" value="FBPase"/>
    <property type="match status" value="1"/>
</dbReference>
<dbReference type="GO" id="GO:0008496">
    <property type="term" value="F:mannan endo-1,6-alpha-mannosidase activity"/>
    <property type="evidence" value="ECO:0007669"/>
    <property type="project" value="UniProtKB-EC"/>
</dbReference>
<evidence type="ECO:0000256" key="17">
    <source>
        <dbReference type="ARBA" id="ARBA00070480"/>
    </source>
</evidence>
<protein>
    <recommendedName>
        <fullName evidence="17">Fructose-1,6-bisphosphatase</fullName>
        <ecNumber evidence="8">3.1.3.11</ecNumber>
        <ecNumber evidence="7">3.2.1.101</ecNumber>
    </recommendedName>
</protein>
<evidence type="ECO:0000256" key="4">
    <source>
        <dbReference type="ARBA" id="ARBA00004308"/>
    </source>
</evidence>
<keyword evidence="11 18" id="KW-0378">Hydrolase</keyword>
<evidence type="ECO:0000256" key="8">
    <source>
        <dbReference type="ARBA" id="ARBA00013093"/>
    </source>
</evidence>
<evidence type="ECO:0000256" key="19">
    <source>
        <dbReference type="SAM" id="MobiDB-lite"/>
    </source>
</evidence>
<dbReference type="GO" id="GO:0016052">
    <property type="term" value="P:carbohydrate catabolic process"/>
    <property type="evidence" value="ECO:0007669"/>
    <property type="project" value="InterPro"/>
</dbReference>
<dbReference type="InterPro" id="IPR014480">
    <property type="entry name" value="Mannan-1_6-alpha_mannosidase"/>
</dbReference>
<dbReference type="EC" id="3.2.1.101" evidence="7"/>
<evidence type="ECO:0000256" key="3">
    <source>
        <dbReference type="ARBA" id="ARBA00001946"/>
    </source>
</evidence>
<feature type="signal peptide" evidence="20">
    <location>
        <begin position="1"/>
        <end position="19"/>
    </location>
</feature>
<keyword evidence="13" id="KW-0472">Membrane</keyword>
<evidence type="ECO:0000256" key="2">
    <source>
        <dbReference type="ARBA" id="ARBA00001452"/>
    </source>
</evidence>
<dbReference type="SUPFAM" id="SSF48208">
    <property type="entry name" value="Six-hairpin glycosidases"/>
    <property type="match status" value="1"/>
</dbReference>
<dbReference type="EMBL" id="QZAN01000071">
    <property type="protein sequence ID" value="THW59804.1"/>
    <property type="molecule type" value="Genomic_DNA"/>
</dbReference>
<dbReference type="AlphaFoldDB" id="A0A4V6TA39"/>
<dbReference type="GO" id="GO:0046872">
    <property type="term" value="F:metal ion binding"/>
    <property type="evidence" value="ECO:0007669"/>
    <property type="project" value="UniProtKB-KW"/>
</dbReference>
<dbReference type="PIRSF" id="PIRSF000904">
    <property type="entry name" value="FBPtase_SBPase"/>
    <property type="match status" value="1"/>
</dbReference>
<dbReference type="PANTHER" id="PTHR12145:SF36">
    <property type="entry name" value="MANNAN ENDO-1,6-ALPHA-MANNOSIDASE DCW1"/>
    <property type="match status" value="1"/>
</dbReference>
<proteinExistence type="inferred from homology"/>
<evidence type="ECO:0000256" key="9">
    <source>
        <dbReference type="ARBA" id="ARBA00022723"/>
    </source>
</evidence>
<accession>A0A4V6TA39</accession>
<comment type="subcellular location">
    <subcellularLocation>
        <location evidence="4">Endomembrane system</location>
    </subcellularLocation>
</comment>
<dbReference type="GO" id="GO:0042132">
    <property type="term" value="F:fructose 1,6-bisphosphate 1-phosphatase activity"/>
    <property type="evidence" value="ECO:0007669"/>
    <property type="project" value="UniProtKB-EC"/>
</dbReference>
<keyword evidence="16" id="KW-0326">Glycosidase</keyword>
<comment type="caution">
    <text evidence="23">The sequence shown here is derived from an EMBL/GenBank/DDBJ whole genome shotgun (WGS) entry which is preliminary data.</text>
</comment>
<evidence type="ECO:0000259" key="21">
    <source>
        <dbReference type="Pfam" id="PF00316"/>
    </source>
</evidence>
<evidence type="ECO:0000313" key="23">
    <source>
        <dbReference type="EMBL" id="THW59804.1"/>
    </source>
</evidence>
<feature type="chain" id="PRO_5020295853" description="Fructose-1,6-bisphosphatase" evidence="20">
    <location>
        <begin position="20"/>
        <end position="916"/>
    </location>
</feature>
<dbReference type="Pfam" id="PF03663">
    <property type="entry name" value="Glyco_hydro_76"/>
    <property type="match status" value="1"/>
</dbReference>
<evidence type="ECO:0000259" key="22">
    <source>
        <dbReference type="Pfam" id="PF18913"/>
    </source>
</evidence>
<comment type="cofactor">
    <cofactor evidence="3">
        <name>Mg(2+)</name>
        <dbReference type="ChEBI" id="CHEBI:18420"/>
    </cofactor>
</comment>
<dbReference type="HAMAP" id="MF_01855">
    <property type="entry name" value="FBPase_class1"/>
    <property type="match status" value="1"/>
</dbReference>
<dbReference type="InterPro" id="IPR033391">
    <property type="entry name" value="FBPase_N"/>
</dbReference>
<dbReference type="InterPro" id="IPR028343">
    <property type="entry name" value="FBPtase"/>
</dbReference>
<dbReference type="PIRSF" id="PIRSF500210">
    <property type="entry name" value="FBPtase"/>
    <property type="match status" value="1"/>
</dbReference>
<evidence type="ECO:0000256" key="12">
    <source>
        <dbReference type="ARBA" id="ARBA00022842"/>
    </source>
</evidence>
<evidence type="ECO:0000256" key="18">
    <source>
        <dbReference type="RuleBase" id="RU000508"/>
    </source>
</evidence>